<dbReference type="SUPFAM" id="SSF56112">
    <property type="entry name" value="Protein kinase-like (PK-like)"/>
    <property type="match status" value="1"/>
</dbReference>
<keyword evidence="3" id="KW-1185">Reference proteome</keyword>
<dbReference type="KEGG" id="sphh:SDAV_00534"/>
<dbReference type="Gene3D" id="3.90.1200.10">
    <property type="match status" value="1"/>
</dbReference>
<dbReference type="InterPro" id="IPR011009">
    <property type="entry name" value="Kinase-like_dom_sf"/>
</dbReference>
<evidence type="ECO:0000313" key="2">
    <source>
        <dbReference type="EMBL" id="AXF95528.1"/>
    </source>
</evidence>
<dbReference type="EMBL" id="CP031088">
    <property type="protein sequence ID" value="AXF95528.1"/>
    <property type="molecule type" value="Genomic_DNA"/>
</dbReference>
<organism evidence="2 3">
    <name type="scientific">Spiroplasma phoeniceum P40</name>
    <dbReference type="NCBI Taxonomy" id="1276259"/>
    <lineage>
        <taxon>Bacteria</taxon>
        <taxon>Bacillati</taxon>
        <taxon>Mycoplasmatota</taxon>
        <taxon>Mollicutes</taxon>
        <taxon>Entomoplasmatales</taxon>
        <taxon>Spiroplasmataceae</taxon>
        <taxon>Spiroplasma</taxon>
    </lineage>
</organism>
<evidence type="ECO:0000259" key="1">
    <source>
        <dbReference type="Pfam" id="PF01636"/>
    </source>
</evidence>
<protein>
    <recommendedName>
        <fullName evidence="1">Aminoglycoside phosphotransferase domain-containing protein</fullName>
    </recommendedName>
</protein>
<gene>
    <name evidence="2" type="ORF">SDAV_00534</name>
</gene>
<dbReference type="AlphaFoldDB" id="A0A345DMU0"/>
<name>A0A345DMU0_9MOLU</name>
<dbReference type="InterPro" id="IPR002575">
    <property type="entry name" value="Aminoglycoside_PTrfase"/>
</dbReference>
<accession>A0A345DMU0</accession>
<evidence type="ECO:0000313" key="3">
    <source>
        <dbReference type="Proteomes" id="UP000253689"/>
    </source>
</evidence>
<reference evidence="3" key="1">
    <citation type="submission" date="2018-07" db="EMBL/GenBank/DDBJ databases">
        <title>Complete Genome Sequence of Spiroplasma phoeniceum.</title>
        <authorList>
            <person name="Davis R.E."/>
            <person name="Shao J.Y."/>
            <person name="Zhao Y."/>
            <person name="Silver A."/>
            <person name="Stump z."/>
            <person name="Gasparich G."/>
        </authorList>
    </citation>
    <scope>NUCLEOTIDE SEQUENCE [LARGE SCALE GENOMIC DNA]</scope>
    <source>
        <strain evidence="3">P40</strain>
    </source>
</reference>
<dbReference type="RefSeq" id="WP_114564437.1">
    <property type="nucleotide sequence ID" value="NZ_CP031088.1"/>
</dbReference>
<dbReference type="Pfam" id="PF01636">
    <property type="entry name" value="APH"/>
    <property type="match status" value="1"/>
</dbReference>
<feature type="domain" description="Aminoglycoside phosphotransferase" evidence="1">
    <location>
        <begin position="95"/>
        <end position="153"/>
    </location>
</feature>
<dbReference type="Proteomes" id="UP000253689">
    <property type="component" value="Chromosome"/>
</dbReference>
<proteinExistence type="predicted"/>
<sequence>MVQNLINLSTNFKYNGLSNQKIIINYNKVFKYIKLSNKTKTIISWLLSNNNYITNITIFNITIFPDYISYDLIAGYTFTQIGNTGMLELKSILSVLQSLQKLKYKNKYIVHGDLIPVNVIFEQDLKIKKIIDWDNVKLGSKYQDSAYVFWLWINFGGNNKSFSEIKKEANVFKNTLHYNQKDLKYLKRWIYKVIKSEMKKHSYQIKSNDWLLKCYLNCIKWVKYEWKKLWI</sequence>